<sequence length="416" mass="45222">MADNAPLALLLLPPPPQPSSTAAVSAAYRPPINAALRRLKRSSANTSTPASIDIALPYPDYTLGQSQCTFSGCETPLLHTVQELLISTYTLISAICDELQQEQTSSGNSQPSKNGVNVDVSVILLGYDKAFNYDTLVRPARSIPSCDVDLSILALSDRNWSHLYVTEGEPGERLYRQFRALVNGNLSSRVGGTWKTERVPGGMVFNMSRQTQAVASETATAVTASGVTATKQQVMVIGEEEARKETHALTLDLDQKLRLSIALLFAEFHGTHPPENEDTDESGSGTPFLNPSVLKTVQFLQSIVDWRIAGDRFAKAQPASSRLRFDGNTDGSIKIRPWGLILLTDAPRQLQGLFVGSDNRTGGDEDDLEYTVVLSESQKDDVIALLTPLKDRCRMVVCKDLAASSSTPARPFELQN</sequence>
<comment type="caution">
    <text evidence="1">The sequence shown here is derived from an EMBL/GenBank/DDBJ whole genome shotgun (WGS) entry which is preliminary data.</text>
</comment>
<reference evidence="1 2" key="1">
    <citation type="submission" date="2017-10" db="EMBL/GenBank/DDBJ databases">
        <title>Comparative genomics in systemic dimorphic fungi from Ajellomycetaceae.</title>
        <authorList>
            <person name="Munoz J.F."/>
            <person name="Mcewen J.G."/>
            <person name="Clay O.K."/>
            <person name="Cuomo C.A."/>
        </authorList>
    </citation>
    <scope>NUCLEOTIDE SEQUENCE [LARGE SCALE GENOMIC DNA]</scope>
    <source>
        <strain evidence="1 2">UAMH5409</strain>
    </source>
</reference>
<dbReference type="AlphaFoldDB" id="A0A2B7WWM5"/>
<evidence type="ECO:0000313" key="1">
    <source>
        <dbReference type="EMBL" id="PGH03794.1"/>
    </source>
</evidence>
<gene>
    <name evidence="1" type="ORF">AJ79_07270</name>
</gene>
<dbReference type="OrthoDB" id="330671at2759"/>
<protein>
    <submittedName>
        <fullName evidence="1">Uncharacterized protein</fullName>
    </submittedName>
</protein>
<dbReference type="Proteomes" id="UP000223968">
    <property type="component" value="Unassembled WGS sequence"/>
</dbReference>
<evidence type="ECO:0000313" key="2">
    <source>
        <dbReference type="Proteomes" id="UP000223968"/>
    </source>
</evidence>
<keyword evidence="2" id="KW-1185">Reference proteome</keyword>
<organism evidence="1 2">
    <name type="scientific">Helicocarpus griseus UAMH5409</name>
    <dbReference type="NCBI Taxonomy" id="1447875"/>
    <lineage>
        <taxon>Eukaryota</taxon>
        <taxon>Fungi</taxon>
        <taxon>Dikarya</taxon>
        <taxon>Ascomycota</taxon>
        <taxon>Pezizomycotina</taxon>
        <taxon>Eurotiomycetes</taxon>
        <taxon>Eurotiomycetidae</taxon>
        <taxon>Onygenales</taxon>
        <taxon>Ajellomycetaceae</taxon>
        <taxon>Helicocarpus</taxon>
    </lineage>
</organism>
<name>A0A2B7WWM5_9EURO</name>
<dbReference type="EMBL" id="PDNB01000143">
    <property type="protein sequence ID" value="PGH03794.1"/>
    <property type="molecule type" value="Genomic_DNA"/>
</dbReference>
<accession>A0A2B7WWM5</accession>
<proteinExistence type="predicted"/>
<dbReference type="STRING" id="1447875.A0A2B7WWM5"/>